<dbReference type="NCBIfam" id="TIGR01509">
    <property type="entry name" value="HAD-SF-IA-v3"/>
    <property type="match status" value="1"/>
</dbReference>
<dbReference type="InterPro" id="IPR006439">
    <property type="entry name" value="HAD-SF_hydro_IA"/>
</dbReference>
<evidence type="ECO:0000313" key="1">
    <source>
        <dbReference type="EMBL" id="SUO96769.1"/>
    </source>
</evidence>
<dbReference type="PANTHER" id="PTHR18901">
    <property type="entry name" value="2-DEOXYGLUCOSE-6-PHOSPHATE PHOSPHATASE 2"/>
    <property type="match status" value="1"/>
</dbReference>
<dbReference type="OrthoDB" id="9800058at2"/>
<dbReference type="SFLD" id="SFLDG01135">
    <property type="entry name" value="C1.5.6:_HAD__Beta-PGM__Phospha"/>
    <property type="match status" value="1"/>
</dbReference>
<dbReference type="PRINTS" id="PR00413">
    <property type="entry name" value="HADHALOGNASE"/>
</dbReference>
<dbReference type="InterPro" id="IPR023198">
    <property type="entry name" value="PGP-like_dom2"/>
</dbReference>
<name>A0A380MW24_9GAMM</name>
<sequence>MTIEAVAFDKDGVIFDSERVYARGLEQAAAEFGVALPADIHGRLTGVSADQSYAVLREYFGERTESFIEEHWLPLVYHLLEAEDLPFIPGVESLIESLHAQGYPLALVTNDFQENLLRDVNHTRPDLLQYFSVVITRDDVKDPKPHPEPYQRAAALLGVAAEQLLVIEDSDTGAEAALAAGAQVLLLAHGRKVAPEMLARLRRVIASHHEVIRELDA</sequence>
<dbReference type="Gene3D" id="3.40.50.1000">
    <property type="entry name" value="HAD superfamily/HAD-like"/>
    <property type="match status" value="1"/>
</dbReference>
<dbReference type="EC" id="3.1.3.-" evidence="1"/>
<dbReference type="CDD" id="cd07505">
    <property type="entry name" value="HAD_BPGM-like"/>
    <property type="match status" value="1"/>
</dbReference>
<dbReference type="PANTHER" id="PTHR18901:SF38">
    <property type="entry name" value="PSEUDOURIDINE-5'-PHOSPHATASE"/>
    <property type="match status" value="1"/>
</dbReference>
<dbReference type="RefSeq" id="WP_115218410.1">
    <property type="nucleotide sequence ID" value="NZ_UHIA01000004.1"/>
</dbReference>
<dbReference type="SUPFAM" id="SSF56784">
    <property type="entry name" value="HAD-like"/>
    <property type="match status" value="1"/>
</dbReference>
<dbReference type="InterPro" id="IPR023214">
    <property type="entry name" value="HAD_sf"/>
</dbReference>
<accession>A0A380MW24</accession>
<gene>
    <name evidence="1" type="ORF">NCTC10717_01166</name>
</gene>
<evidence type="ECO:0000313" key="2">
    <source>
        <dbReference type="Proteomes" id="UP000254575"/>
    </source>
</evidence>
<keyword evidence="1" id="KW-0378">Hydrolase</keyword>
<dbReference type="EMBL" id="UHIA01000004">
    <property type="protein sequence ID" value="SUO96769.1"/>
    <property type="molecule type" value="Genomic_DNA"/>
</dbReference>
<dbReference type="Proteomes" id="UP000254575">
    <property type="component" value="Unassembled WGS sequence"/>
</dbReference>
<dbReference type="AlphaFoldDB" id="A0A380MW24"/>
<keyword evidence="2" id="KW-1185">Reference proteome</keyword>
<dbReference type="Pfam" id="PF00702">
    <property type="entry name" value="Hydrolase"/>
    <property type="match status" value="1"/>
</dbReference>
<proteinExistence type="predicted"/>
<dbReference type="SFLD" id="SFLDS00003">
    <property type="entry name" value="Haloacid_Dehalogenase"/>
    <property type="match status" value="1"/>
</dbReference>
<dbReference type="SFLD" id="SFLDG01129">
    <property type="entry name" value="C1.5:_HAD__Beta-PGM__Phosphata"/>
    <property type="match status" value="1"/>
</dbReference>
<dbReference type="Gene3D" id="1.10.150.240">
    <property type="entry name" value="Putative phosphatase, domain 2"/>
    <property type="match status" value="1"/>
</dbReference>
<reference evidence="1 2" key="1">
    <citation type="submission" date="2018-06" db="EMBL/GenBank/DDBJ databases">
        <authorList>
            <consortium name="Pathogen Informatics"/>
            <person name="Doyle S."/>
        </authorList>
    </citation>
    <scope>NUCLEOTIDE SEQUENCE [LARGE SCALE GENOMIC DNA]</scope>
    <source>
        <strain evidence="1 2">NCTC10717</strain>
    </source>
</reference>
<protein>
    <submittedName>
        <fullName evidence="1">Phosphorylated carbohydrates phosphatase TM_1254</fullName>
        <ecNumber evidence="1">3.1.3.-</ecNumber>
    </submittedName>
</protein>
<dbReference type="GO" id="GO:0016787">
    <property type="term" value="F:hydrolase activity"/>
    <property type="evidence" value="ECO:0007669"/>
    <property type="project" value="UniProtKB-KW"/>
</dbReference>
<dbReference type="InterPro" id="IPR036412">
    <property type="entry name" value="HAD-like_sf"/>
</dbReference>
<organism evidence="1 2">
    <name type="scientific">Suttonella indologenes</name>
    <dbReference type="NCBI Taxonomy" id="13276"/>
    <lineage>
        <taxon>Bacteria</taxon>
        <taxon>Pseudomonadati</taxon>
        <taxon>Pseudomonadota</taxon>
        <taxon>Gammaproteobacteria</taxon>
        <taxon>Cardiobacteriales</taxon>
        <taxon>Cardiobacteriaceae</taxon>
        <taxon>Suttonella</taxon>
    </lineage>
</organism>